<organism evidence="3 4">
    <name type="scientific">Alkalicoccobacillus porphyridii</name>
    <dbReference type="NCBI Taxonomy" id="2597270"/>
    <lineage>
        <taxon>Bacteria</taxon>
        <taxon>Bacillati</taxon>
        <taxon>Bacillota</taxon>
        <taxon>Bacilli</taxon>
        <taxon>Bacillales</taxon>
        <taxon>Bacillaceae</taxon>
        <taxon>Alkalicoccobacillus</taxon>
    </lineage>
</organism>
<keyword evidence="1" id="KW-0472">Membrane</keyword>
<feature type="transmembrane region" description="Helical" evidence="1">
    <location>
        <begin position="486"/>
        <end position="507"/>
    </location>
</feature>
<gene>
    <name evidence="3" type="ORF">FN960_05675</name>
</gene>
<feature type="transmembrane region" description="Helical" evidence="1">
    <location>
        <begin position="447"/>
        <end position="466"/>
    </location>
</feature>
<feature type="transmembrane region" description="Helical" evidence="1">
    <location>
        <begin position="200"/>
        <end position="220"/>
    </location>
</feature>
<evidence type="ECO:0000313" key="4">
    <source>
        <dbReference type="Proteomes" id="UP000318521"/>
    </source>
</evidence>
<dbReference type="Gene3D" id="3.40.50.2300">
    <property type="match status" value="1"/>
</dbReference>
<protein>
    <submittedName>
        <fullName evidence="3">PTS sugar transporter</fullName>
    </submittedName>
</protein>
<dbReference type="EMBL" id="VLXZ01000003">
    <property type="protein sequence ID" value="TSB47229.1"/>
    <property type="molecule type" value="Genomic_DNA"/>
</dbReference>
<comment type="caution">
    <text evidence="3">The sequence shown here is derived from an EMBL/GenBank/DDBJ whole genome shotgun (WGS) entry which is preliminary data.</text>
</comment>
<name>A0A554A0K8_9BACI</name>
<reference evidence="3 4" key="1">
    <citation type="submission" date="2019-07" db="EMBL/GenBank/DDBJ databases">
        <authorList>
            <person name="Park Y.J."/>
            <person name="Jeong S.E."/>
            <person name="Jung H.S."/>
        </authorList>
    </citation>
    <scope>NUCLEOTIDE SEQUENCE [LARGE SCALE GENOMIC DNA]</scope>
    <source>
        <strain evidence="4">P16(2019)</strain>
    </source>
</reference>
<feature type="domain" description="PTS EIIC type-1" evidence="2">
    <location>
        <begin position="198"/>
        <end position="515"/>
    </location>
</feature>
<feature type="transmembrane region" description="Helical" evidence="1">
    <location>
        <begin position="345"/>
        <end position="368"/>
    </location>
</feature>
<dbReference type="OrthoDB" id="6594574at2"/>
<feature type="transmembrane region" description="Helical" evidence="1">
    <location>
        <begin position="232"/>
        <end position="249"/>
    </location>
</feature>
<dbReference type="PROSITE" id="PS51103">
    <property type="entry name" value="PTS_EIIC_TYPE_1"/>
    <property type="match status" value="1"/>
</dbReference>
<keyword evidence="4" id="KW-1185">Reference proteome</keyword>
<keyword evidence="1" id="KW-0812">Transmembrane</keyword>
<keyword evidence="1" id="KW-1133">Transmembrane helix</keyword>
<proteinExistence type="predicted"/>
<evidence type="ECO:0000256" key="1">
    <source>
        <dbReference type="SAM" id="Phobius"/>
    </source>
</evidence>
<dbReference type="RefSeq" id="WP_143847729.1">
    <property type="nucleotide sequence ID" value="NZ_VLXZ01000003.1"/>
</dbReference>
<dbReference type="InterPro" id="IPR013013">
    <property type="entry name" value="PTS_EIIC_1"/>
</dbReference>
<evidence type="ECO:0000259" key="2">
    <source>
        <dbReference type="PROSITE" id="PS51103"/>
    </source>
</evidence>
<feature type="transmembrane region" description="Helical" evidence="1">
    <location>
        <begin position="308"/>
        <end position="333"/>
    </location>
</feature>
<keyword evidence="3" id="KW-0762">Sugar transport</keyword>
<dbReference type="AlphaFoldDB" id="A0A554A0K8"/>
<evidence type="ECO:0000313" key="3">
    <source>
        <dbReference type="EMBL" id="TSB47229.1"/>
    </source>
</evidence>
<feature type="transmembrane region" description="Helical" evidence="1">
    <location>
        <begin position="388"/>
        <end position="407"/>
    </location>
</feature>
<dbReference type="Proteomes" id="UP000318521">
    <property type="component" value="Unassembled WGS sequence"/>
</dbReference>
<sequence length="515" mass="53462">MKQVIVIASSGGNLYHLGGSHPEVLIKELQTQAEAANVEIRGIQFIATEQSMDHVKSTSPASLFGWDPQTSSLEHLFSGTLEEVNQRAVDLDKRLAESILDGEIDGLIAMSADPSKANQQVIQAAVEAKIPVVGTGGTSMADIGVQGANVIAQSGTTGTSNKTRAIGFMTALSKYWKTKYTPKLHATEAKEHSKPKKLNVRGIMTASLPAFIALAIVLALSKVPGLTMLSDVFDVLIGALPVVIAVIAAKQIAELEEVSIVAGIVAGLLAVNGGIIGGLLAGIGAGYLVPYLFSKCLKLNFPATTVNIVAGGFGGLIPGLAVFYVLGPIALQLGDWIRFAIDQTILFNPIVAGVVAGLLIWPAIIGGIYHAAILPIVLLEMENTGNSFLGAIDMVGLVMVAAGINLANIIAPRRKGEAAAAGPSFGINMIFGTFVESAYPFMFANRLVFIGAIVSAGIGGAVVGMFNLRGTAYVPAFAAPGLSDSVLGFIIAMTASLVSACLFTIVANRIQAKND</sequence>
<keyword evidence="3" id="KW-0813">Transport</keyword>
<feature type="transmembrane region" description="Helical" evidence="1">
    <location>
        <begin position="261"/>
        <end position="288"/>
    </location>
</feature>
<accession>A0A554A0K8</accession>